<dbReference type="RefSeq" id="WP_061569886.1">
    <property type="nucleotide sequence ID" value="NZ_LQYT01000127.1"/>
</dbReference>
<evidence type="ECO:0000256" key="1">
    <source>
        <dbReference type="ARBA" id="ARBA00024353"/>
    </source>
</evidence>
<feature type="transmembrane region" description="Helical" evidence="3">
    <location>
        <begin position="72"/>
        <end position="93"/>
    </location>
</feature>
<dbReference type="AlphaFoldDB" id="A0A150LBB9"/>
<feature type="domain" description="Putative zinc-finger" evidence="4">
    <location>
        <begin position="5"/>
        <end position="38"/>
    </location>
</feature>
<dbReference type="InterPro" id="IPR041916">
    <property type="entry name" value="Anti_sigma_zinc_sf"/>
</dbReference>
<dbReference type="Pfam" id="PF13490">
    <property type="entry name" value="zf-HC2"/>
    <property type="match status" value="1"/>
</dbReference>
<name>A0A150LBB9_9BACI</name>
<dbReference type="EMBL" id="LQYT01000127">
    <property type="protein sequence ID" value="KYD09643.1"/>
    <property type="molecule type" value="Genomic_DNA"/>
</dbReference>
<keyword evidence="3" id="KW-0472">Membrane</keyword>
<evidence type="ECO:0000256" key="2">
    <source>
        <dbReference type="ARBA" id="ARBA00024438"/>
    </source>
</evidence>
<comment type="similarity">
    <text evidence="1">Belongs to the zinc-associated anti-sigma factor (ZAS) superfamily. Anti-sigma-W factor family.</text>
</comment>
<evidence type="ECO:0000256" key="3">
    <source>
        <dbReference type="SAM" id="Phobius"/>
    </source>
</evidence>
<accession>A0A150LBB9</accession>
<dbReference type="STRING" id="301148.B4135_3652"/>
<protein>
    <recommendedName>
        <fullName evidence="2">Anti-sigma-W factor RsiW</fullName>
    </recommendedName>
</protein>
<evidence type="ECO:0000313" key="6">
    <source>
        <dbReference type="Proteomes" id="UP000075683"/>
    </source>
</evidence>
<dbReference type="InterPro" id="IPR027383">
    <property type="entry name" value="Znf_put"/>
</dbReference>
<reference evidence="5 6" key="1">
    <citation type="submission" date="2016-01" db="EMBL/GenBank/DDBJ databases">
        <title>Draft Genome Sequences of Seven Thermophilic Sporeformers Isolated from Foods.</title>
        <authorList>
            <person name="Berendsen E.M."/>
            <person name="Wells-Bennik M.H."/>
            <person name="Krawcyk A.O."/>
            <person name="De Jong A."/>
            <person name="Holsappel S."/>
            <person name="Eijlander R.T."/>
            <person name="Kuipers O.P."/>
        </authorList>
    </citation>
    <scope>NUCLEOTIDE SEQUENCE [LARGE SCALE GENOMIC DNA]</scope>
    <source>
        <strain evidence="5 6">B4135</strain>
    </source>
</reference>
<keyword evidence="3" id="KW-1133">Transmembrane helix</keyword>
<sequence>MKVTCHVIRDLLPLYVEGLVSDDSKMLVGEHLQECPACKKYMRELRTSEYVPLDTDPAPLEKIKAAIRKNKILAVIFTLMVTAIIAVITFAYITAPEFLPYRNKTVTITEDASGKVIVGFSENVADYQLHRYPAASGEGYVYHLTTWDSIWHRNFAKKNKDVFNTVLNPDGEKVIAVYYYPGTQVGPAEGADILIYGSEQYPDGGVVTLPRLVLNYYLLLAVLVFFVGAISIYVLRRNERMKNIMIKISLLPLSYIFSHLFIVGLEGKTYTPVRDIFAILLGAILFYMVMLIVLYFLDRLYRKKEGFNQ</sequence>
<feature type="transmembrane region" description="Helical" evidence="3">
    <location>
        <begin position="276"/>
        <end position="297"/>
    </location>
</feature>
<dbReference type="PATRIC" id="fig|301148.3.peg.1694"/>
<feature type="transmembrane region" description="Helical" evidence="3">
    <location>
        <begin position="216"/>
        <end position="235"/>
    </location>
</feature>
<keyword evidence="3" id="KW-0812">Transmembrane</keyword>
<dbReference type="Proteomes" id="UP000075683">
    <property type="component" value="Unassembled WGS sequence"/>
</dbReference>
<organism evidence="5 6">
    <name type="scientific">Caldibacillus debilis</name>
    <dbReference type="NCBI Taxonomy" id="301148"/>
    <lineage>
        <taxon>Bacteria</taxon>
        <taxon>Bacillati</taxon>
        <taxon>Bacillota</taxon>
        <taxon>Bacilli</taxon>
        <taxon>Bacillales</taxon>
        <taxon>Bacillaceae</taxon>
        <taxon>Caldibacillus</taxon>
    </lineage>
</organism>
<evidence type="ECO:0000259" key="4">
    <source>
        <dbReference type="Pfam" id="PF13490"/>
    </source>
</evidence>
<dbReference type="OrthoDB" id="6194834at2"/>
<proteinExistence type="inferred from homology"/>
<evidence type="ECO:0000313" key="5">
    <source>
        <dbReference type="EMBL" id="KYD09643.1"/>
    </source>
</evidence>
<gene>
    <name evidence="5" type="ORF">B4135_3652</name>
</gene>
<feature type="transmembrane region" description="Helical" evidence="3">
    <location>
        <begin position="244"/>
        <end position="264"/>
    </location>
</feature>
<comment type="caution">
    <text evidence="5">The sequence shown here is derived from an EMBL/GenBank/DDBJ whole genome shotgun (WGS) entry which is preliminary data.</text>
</comment>
<dbReference type="Gene3D" id="1.10.10.1320">
    <property type="entry name" value="Anti-sigma factor, zinc-finger domain"/>
    <property type="match status" value="1"/>
</dbReference>